<name>H2AV48_KAZAF</name>
<dbReference type="RefSeq" id="XP_003957383.1">
    <property type="nucleotide sequence ID" value="XM_003957334.1"/>
</dbReference>
<keyword evidence="2" id="KW-1185">Reference proteome</keyword>
<dbReference type="Proteomes" id="UP000005220">
    <property type="component" value="Chromosome 5"/>
</dbReference>
<reference evidence="1" key="1">
    <citation type="journal article" date="2011" name="Proc. Natl. Acad. Sci. U.S.A.">
        <title>Evolutionary erosion of yeast sex chromosomes by mating-type switching accidents.</title>
        <authorList>
            <person name="Gordon J.L."/>
            <person name="Armisen D."/>
            <person name="Proux-Wera E."/>
            <person name="Oheigeartaigh S.S."/>
            <person name="Byrne K.P."/>
            <person name="Wolfe K.H."/>
        </authorList>
    </citation>
    <scope>NUCLEOTIDE SEQUENCE [LARGE SCALE GENOMIC DNA]</scope>
    <source>
        <strain evidence="1">Type strain:CBS 2517</strain>
    </source>
</reference>
<reference evidence="1" key="2">
    <citation type="submission" date="2012-01" db="EMBL/GenBank/DDBJ databases">
        <authorList>
            <person name="Byrne K."/>
        </authorList>
    </citation>
    <scope>NUCLEOTIDE SEQUENCE</scope>
    <source>
        <strain evidence="1">Type strain:CBS 2517</strain>
    </source>
</reference>
<proteinExistence type="predicted"/>
<dbReference type="FunCoup" id="H2AV48">
    <property type="interactions" value="47"/>
</dbReference>
<evidence type="ECO:0000313" key="2">
    <source>
        <dbReference type="Proteomes" id="UP000005220"/>
    </source>
</evidence>
<gene>
    <name evidence="1" type="primary">KAFR0E00940</name>
    <name evidence="1" type="ORF">KAFR_0E00940</name>
</gene>
<evidence type="ECO:0000313" key="1">
    <source>
        <dbReference type="EMBL" id="CCF58248.1"/>
    </source>
</evidence>
<dbReference type="InParanoid" id="H2AV48"/>
<dbReference type="HOGENOM" id="CLU_138673_0_0_1"/>
<accession>H2AV48</accession>
<protein>
    <submittedName>
        <fullName evidence="1">Uncharacterized protein</fullName>
    </submittedName>
</protein>
<organism evidence="1 2">
    <name type="scientific">Kazachstania africana (strain ATCC 22294 / BCRC 22015 / CBS 2517 / CECT 1963 / NBRC 1671 / NRRL Y-8276)</name>
    <name type="common">Yeast</name>
    <name type="synonym">Kluyveromyces africanus</name>
    <dbReference type="NCBI Taxonomy" id="1071382"/>
    <lineage>
        <taxon>Eukaryota</taxon>
        <taxon>Fungi</taxon>
        <taxon>Dikarya</taxon>
        <taxon>Ascomycota</taxon>
        <taxon>Saccharomycotina</taxon>
        <taxon>Saccharomycetes</taxon>
        <taxon>Saccharomycetales</taxon>
        <taxon>Saccharomycetaceae</taxon>
        <taxon>Kazachstania</taxon>
    </lineage>
</organism>
<dbReference type="EMBL" id="HE650825">
    <property type="protein sequence ID" value="CCF58248.1"/>
    <property type="molecule type" value="Genomic_DNA"/>
</dbReference>
<dbReference type="AlphaFoldDB" id="H2AV48"/>
<sequence length="162" mass="19123">MGLFKHKRQHAPDPIGIGNYKRRKLIEDFANLSLDANSPTTPSSNDVAVTKIVPSRVDLPKSVRDRLLMFQDSEEEESYLDNGILISKIAEWIKMEASQMVKWVDWRQMIYFTWLRWYQSTFLPKNHFDVEGDYDVDFLQYDRLSTTDNDKEYDDMDIDMQG</sequence>
<dbReference type="eggNOG" id="ENOG502SEX1">
    <property type="taxonomic scope" value="Eukaryota"/>
</dbReference>
<dbReference type="OrthoDB" id="4070021at2759"/>
<dbReference type="KEGG" id="kaf:KAFR_0E00940"/>
<dbReference type="GeneID" id="13882748"/>